<organism evidence="4 5">
    <name type="scientific">Nocardia terrae</name>
    <dbReference type="NCBI Taxonomy" id="2675851"/>
    <lineage>
        <taxon>Bacteria</taxon>
        <taxon>Bacillati</taxon>
        <taxon>Actinomycetota</taxon>
        <taxon>Actinomycetes</taxon>
        <taxon>Mycobacteriales</taxon>
        <taxon>Nocardiaceae</taxon>
        <taxon>Nocardia</taxon>
    </lineage>
</organism>
<feature type="active site" evidence="3">
    <location>
        <position position="46"/>
    </location>
</feature>
<dbReference type="Gene3D" id="3.10.310.10">
    <property type="entry name" value="Diaminopimelate Epimerase, Chain A, domain 1"/>
    <property type="match status" value="2"/>
</dbReference>
<evidence type="ECO:0000256" key="2">
    <source>
        <dbReference type="ARBA" id="ARBA00023235"/>
    </source>
</evidence>
<dbReference type="NCBIfam" id="TIGR00654">
    <property type="entry name" value="PhzF_family"/>
    <property type="match status" value="1"/>
</dbReference>
<proteinExistence type="inferred from homology"/>
<protein>
    <submittedName>
        <fullName evidence="4">PhzF family phenazine biosynthesis isomerase</fullName>
    </submittedName>
</protein>
<dbReference type="InterPro" id="IPR003719">
    <property type="entry name" value="Phenazine_PhzF-like"/>
</dbReference>
<dbReference type="RefSeq" id="WP_157392033.1">
    <property type="nucleotide sequence ID" value="NZ_WRPP01000009.1"/>
</dbReference>
<evidence type="ECO:0000256" key="3">
    <source>
        <dbReference type="PIRSR" id="PIRSR016184-1"/>
    </source>
</evidence>
<gene>
    <name evidence="4" type="ORF">GPX89_34980</name>
</gene>
<sequence>MRIWIVDAFTDQPFKGNPAGVCLLPSGAWPSDSWMQSVAAEINLSETAFAKPTHPGATQDWDLRWFTPTQEIRMCGHATLATAHLLVSTGALTNLARFHTLSGELSARPRTDGAIELDFPVSSLGEIEAEPGLAEALGATPVGVYAASGLDDIVAELSGEAVVRRLEPDMAALMTLRAKGVIVTAVADDPTGEYAFVSRCFGPQLGIPEDPVTGSAHTALAPLWASRLGRSVLTGLQVSVRTGLVETELVGDRVLLIGRAVTVIDGELHA</sequence>
<dbReference type="Pfam" id="PF02567">
    <property type="entry name" value="PhzC-PhzF"/>
    <property type="match status" value="1"/>
</dbReference>
<name>A0A7K1V6Z9_9NOCA</name>
<dbReference type="PIRSF" id="PIRSF016184">
    <property type="entry name" value="PhzC_PhzF"/>
    <property type="match status" value="1"/>
</dbReference>
<dbReference type="Proteomes" id="UP000466794">
    <property type="component" value="Unassembled WGS sequence"/>
</dbReference>
<evidence type="ECO:0000313" key="4">
    <source>
        <dbReference type="EMBL" id="MVU82423.1"/>
    </source>
</evidence>
<dbReference type="PANTHER" id="PTHR13774:SF17">
    <property type="entry name" value="PHENAZINE BIOSYNTHESIS-LIKE DOMAIN-CONTAINING PROTEIN"/>
    <property type="match status" value="1"/>
</dbReference>
<dbReference type="GO" id="GO:0005737">
    <property type="term" value="C:cytoplasm"/>
    <property type="evidence" value="ECO:0007669"/>
    <property type="project" value="TreeGrafter"/>
</dbReference>
<evidence type="ECO:0000256" key="1">
    <source>
        <dbReference type="ARBA" id="ARBA00008270"/>
    </source>
</evidence>
<dbReference type="SUPFAM" id="SSF54506">
    <property type="entry name" value="Diaminopimelate epimerase-like"/>
    <property type="match status" value="1"/>
</dbReference>
<evidence type="ECO:0000313" key="5">
    <source>
        <dbReference type="Proteomes" id="UP000466794"/>
    </source>
</evidence>
<keyword evidence="5" id="KW-1185">Reference proteome</keyword>
<accession>A0A7K1V6Z9</accession>
<dbReference type="GO" id="GO:0016853">
    <property type="term" value="F:isomerase activity"/>
    <property type="evidence" value="ECO:0007669"/>
    <property type="project" value="UniProtKB-KW"/>
</dbReference>
<dbReference type="EMBL" id="WRPP01000009">
    <property type="protein sequence ID" value="MVU82423.1"/>
    <property type="molecule type" value="Genomic_DNA"/>
</dbReference>
<reference evidence="4 5" key="1">
    <citation type="submission" date="2019-12" db="EMBL/GenBank/DDBJ databases">
        <title>Nocardia sp. nov. ET3-3 isolated from soil.</title>
        <authorList>
            <person name="Kanchanasin P."/>
            <person name="Tanasupawat S."/>
            <person name="Yuki M."/>
            <person name="Kudo T."/>
        </authorList>
    </citation>
    <scope>NUCLEOTIDE SEQUENCE [LARGE SCALE GENOMIC DNA]</scope>
    <source>
        <strain evidence="4 5">ET3-3</strain>
    </source>
</reference>
<keyword evidence="2 4" id="KW-0413">Isomerase</keyword>
<comment type="similarity">
    <text evidence="1">Belongs to the PhzF family.</text>
</comment>
<dbReference type="AlphaFoldDB" id="A0A7K1V6Z9"/>
<dbReference type="PANTHER" id="PTHR13774">
    <property type="entry name" value="PHENAZINE BIOSYNTHESIS PROTEIN"/>
    <property type="match status" value="1"/>
</dbReference>
<comment type="caution">
    <text evidence="4">The sequence shown here is derived from an EMBL/GenBank/DDBJ whole genome shotgun (WGS) entry which is preliminary data.</text>
</comment>